<dbReference type="EnsemblMetazoa" id="MESCA007739-RA">
    <property type="protein sequence ID" value="MESCA007739-PA"/>
    <property type="gene ID" value="MESCA007739"/>
</dbReference>
<evidence type="ECO:0000313" key="2">
    <source>
        <dbReference type="Proteomes" id="UP000015102"/>
    </source>
</evidence>
<dbReference type="HOGENOM" id="CLU_2906648_0_0_1"/>
<proteinExistence type="predicted"/>
<sequence>MIQHFGPFQASLARKKKGSRNRVNVKFEIKELENIEIKGPKNDQETNKLLYKISLVHPFAIR</sequence>
<dbReference type="EMBL" id="CAQQ02393893">
    <property type="status" value="NOT_ANNOTATED_CDS"/>
    <property type="molecule type" value="Genomic_DNA"/>
</dbReference>
<dbReference type="EMBL" id="CAQQ02393892">
    <property type="status" value="NOT_ANNOTATED_CDS"/>
    <property type="molecule type" value="Genomic_DNA"/>
</dbReference>
<dbReference type="EMBL" id="CAQQ02393894">
    <property type="status" value="NOT_ANNOTATED_CDS"/>
    <property type="molecule type" value="Genomic_DNA"/>
</dbReference>
<evidence type="ECO:0000313" key="1">
    <source>
        <dbReference type="EnsemblMetazoa" id="MESCA007739-PA"/>
    </source>
</evidence>
<keyword evidence="2" id="KW-1185">Reference proteome</keyword>
<accession>T1GVE2</accession>
<reference evidence="1" key="2">
    <citation type="submission" date="2015-06" db="UniProtKB">
        <authorList>
            <consortium name="EnsemblMetazoa"/>
        </authorList>
    </citation>
    <scope>IDENTIFICATION</scope>
</reference>
<dbReference type="Proteomes" id="UP000015102">
    <property type="component" value="Unassembled WGS sequence"/>
</dbReference>
<name>T1GVE2_MEGSC</name>
<dbReference type="AlphaFoldDB" id="T1GVE2"/>
<reference evidence="2" key="1">
    <citation type="submission" date="2013-02" db="EMBL/GenBank/DDBJ databases">
        <authorList>
            <person name="Hughes D."/>
        </authorList>
    </citation>
    <scope>NUCLEOTIDE SEQUENCE</scope>
    <source>
        <strain>Durham</strain>
        <strain evidence="2">NC isolate 2 -- Noor lab</strain>
    </source>
</reference>
<organism evidence="1 2">
    <name type="scientific">Megaselia scalaris</name>
    <name type="common">Humpbacked fly</name>
    <name type="synonym">Phora scalaris</name>
    <dbReference type="NCBI Taxonomy" id="36166"/>
    <lineage>
        <taxon>Eukaryota</taxon>
        <taxon>Metazoa</taxon>
        <taxon>Ecdysozoa</taxon>
        <taxon>Arthropoda</taxon>
        <taxon>Hexapoda</taxon>
        <taxon>Insecta</taxon>
        <taxon>Pterygota</taxon>
        <taxon>Neoptera</taxon>
        <taxon>Endopterygota</taxon>
        <taxon>Diptera</taxon>
        <taxon>Brachycera</taxon>
        <taxon>Muscomorpha</taxon>
        <taxon>Platypezoidea</taxon>
        <taxon>Phoridae</taxon>
        <taxon>Megaseliini</taxon>
        <taxon>Megaselia</taxon>
    </lineage>
</organism>
<protein>
    <submittedName>
        <fullName evidence="1">Uncharacterized protein</fullName>
    </submittedName>
</protein>